<comment type="catalytic activity">
    <reaction evidence="8">
        <text>adenosine + phosphate = alpha-D-ribose 1-phosphate + adenine</text>
        <dbReference type="Rhea" id="RHEA:27642"/>
        <dbReference type="ChEBI" id="CHEBI:16335"/>
        <dbReference type="ChEBI" id="CHEBI:16708"/>
        <dbReference type="ChEBI" id="CHEBI:43474"/>
        <dbReference type="ChEBI" id="CHEBI:57720"/>
        <dbReference type="EC" id="2.4.2.1"/>
    </reaction>
    <physiologicalReaction direction="left-to-right" evidence="8">
        <dbReference type="Rhea" id="RHEA:27643"/>
    </physiologicalReaction>
</comment>
<evidence type="ECO:0000256" key="8">
    <source>
        <dbReference type="ARBA" id="ARBA00048968"/>
    </source>
</evidence>
<dbReference type="InterPro" id="IPR038371">
    <property type="entry name" value="Cu_polyphenol_OxRdtase_sf"/>
</dbReference>
<dbReference type="AlphaFoldDB" id="A0A0F4QFC8"/>
<evidence type="ECO:0000256" key="1">
    <source>
        <dbReference type="ARBA" id="ARBA00000553"/>
    </source>
</evidence>
<dbReference type="CDD" id="cd16833">
    <property type="entry name" value="YfiH"/>
    <property type="match status" value="1"/>
</dbReference>
<comment type="catalytic activity">
    <reaction evidence="1">
        <text>inosine + phosphate = alpha-D-ribose 1-phosphate + hypoxanthine</text>
        <dbReference type="Rhea" id="RHEA:27646"/>
        <dbReference type="ChEBI" id="CHEBI:17368"/>
        <dbReference type="ChEBI" id="CHEBI:17596"/>
        <dbReference type="ChEBI" id="CHEBI:43474"/>
        <dbReference type="ChEBI" id="CHEBI:57720"/>
        <dbReference type="EC" id="2.4.2.1"/>
    </reaction>
    <physiologicalReaction direction="left-to-right" evidence="1">
        <dbReference type="Rhea" id="RHEA:27647"/>
    </physiologicalReaction>
</comment>
<dbReference type="RefSeq" id="WP_046006669.1">
    <property type="nucleotide sequence ID" value="NZ_JXYA01000052.1"/>
</dbReference>
<evidence type="ECO:0000256" key="10">
    <source>
        <dbReference type="RuleBase" id="RU361274"/>
    </source>
</evidence>
<dbReference type="InterPro" id="IPR011324">
    <property type="entry name" value="Cytotoxic_necrot_fac-like_cat"/>
</dbReference>
<protein>
    <recommendedName>
        <fullName evidence="10">Purine nucleoside phosphorylase</fullName>
    </recommendedName>
</protein>
<evidence type="ECO:0000256" key="3">
    <source>
        <dbReference type="ARBA" id="ARBA00022679"/>
    </source>
</evidence>
<evidence type="ECO:0000313" key="12">
    <source>
        <dbReference type="Proteomes" id="UP000033452"/>
    </source>
</evidence>
<dbReference type="SUPFAM" id="SSF64438">
    <property type="entry name" value="CNF1/YfiH-like putative cysteine hydrolases"/>
    <property type="match status" value="1"/>
</dbReference>
<keyword evidence="4" id="KW-0479">Metal-binding</keyword>
<keyword evidence="6" id="KW-0862">Zinc</keyword>
<gene>
    <name evidence="11" type="ORF">TW77_19620</name>
</gene>
<comment type="caution">
    <text evidence="11">The sequence shown here is derived from an EMBL/GenBank/DDBJ whole genome shotgun (WGS) entry which is preliminary data.</text>
</comment>
<dbReference type="EMBL" id="JXYA01000052">
    <property type="protein sequence ID" value="KJZ06346.1"/>
    <property type="molecule type" value="Genomic_DNA"/>
</dbReference>
<reference evidence="11 12" key="1">
    <citation type="journal article" date="2015" name="BMC Genomics">
        <title>Genome mining reveals unlocked bioactive potential of marine Gram-negative bacteria.</title>
        <authorList>
            <person name="Machado H."/>
            <person name="Sonnenschein E.C."/>
            <person name="Melchiorsen J."/>
            <person name="Gram L."/>
        </authorList>
    </citation>
    <scope>NUCLEOTIDE SEQUENCE [LARGE SCALE GENOMIC DNA]</scope>
    <source>
        <strain evidence="11 12">S2471</strain>
    </source>
</reference>
<evidence type="ECO:0000256" key="5">
    <source>
        <dbReference type="ARBA" id="ARBA00022801"/>
    </source>
</evidence>
<dbReference type="GO" id="GO:0017061">
    <property type="term" value="F:S-methyl-5-thioadenosine phosphorylase activity"/>
    <property type="evidence" value="ECO:0007669"/>
    <property type="project" value="UniProtKB-EC"/>
</dbReference>
<dbReference type="PATRIC" id="fig|43658.5.peg.4149"/>
<comment type="catalytic activity">
    <reaction evidence="7">
        <text>adenosine + H2O + H(+) = inosine + NH4(+)</text>
        <dbReference type="Rhea" id="RHEA:24408"/>
        <dbReference type="ChEBI" id="CHEBI:15377"/>
        <dbReference type="ChEBI" id="CHEBI:15378"/>
        <dbReference type="ChEBI" id="CHEBI:16335"/>
        <dbReference type="ChEBI" id="CHEBI:17596"/>
        <dbReference type="ChEBI" id="CHEBI:28938"/>
        <dbReference type="EC" id="3.5.4.4"/>
    </reaction>
    <physiologicalReaction direction="left-to-right" evidence="7">
        <dbReference type="Rhea" id="RHEA:24409"/>
    </physiologicalReaction>
</comment>
<comment type="catalytic activity">
    <reaction evidence="9">
        <text>S-methyl-5'-thioadenosine + phosphate = 5-(methylsulfanyl)-alpha-D-ribose 1-phosphate + adenine</text>
        <dbReference type="Rhea" id="RHEA:11852"/>
        <dbReference type="ChEBI" id="CHEBI:16708"/>
        <dbReference type="ChEBI" id="CHEBI:17509"/>
        <dbReference type="ChEBI" id="CHEBI:43474"/>
        <dbReference type="ChEBI" id="CHEBI:58533"/>
        <dbReference type="EC" id="2.4.2.28"/>
    </reaction>
    <physiologicalReaction direction="left-to-right" evidence="9">
        <dbReference type="Rhea" id="RHEA:11853"/>
    </physiologicalReaction>
</comment>
<evidence type="ECO:0000256" key="6">
    <source>
        <dbReference type="ARBA" id="ARBA00022833"/>
    </source>
</evidence>
<evidence type="ECO:0000313" key="11">
    <source>
        <dbReference type="EMBL" id="KJZ06346.1"/>
    </source>
</evidence>
<dbReference type="OrthoDB" id="4279at2"/>
<dbReference type="GO" id="GO:0005507">
    <property type="term" value="F:copper ion binding"/>
    <property type="evidence" value="ECO:0007669"/>
    <property type="project" value="TreeGrafter"/>
</dbReference>
<sequence length="241" mass="26491">MLHPDWPLKEVVGTLSTSRQGGASTAPFDGFNLACHVGDNPQAVARNRAQLQAQVPAPIVWLEQVHGNAVILAEEQYDITQTPQADALFTRSRQFALAIMTADCLPVLLASDDGEEIAAVHCGWRPLAADILARTIAHFSAPRSRIHAWLGPAIGPQAFEVGEEVRDQFVARHQAHLNAFKAQANGRYLADIYALATQQLKELGVQSVFAQAQCTVSNPEHFFSYRRDGRCGRMASLIWRK</sequence>
<name>A0A0F4QFC8_9GAMM</name>
<dbReference type="GO" id="GO:0016787">
    <property type="term" value="F:hydrolase activity"/>
    <property type="evidence" value="ECO:0007669"/>
    <property type="project" value="UniProtKB-KW"/>
</dbReference>
<dbReference type="NCBIfam" id="TIGR00726">
    <property type="entry name" value="peptidoglycan editing factor PgeF"/>
    <property type="match status" value="1"/>
</dbReference>
<accession>A0A0F4QFC8</accession>
<comment type="similarity">
    <text evidence="2 10">Belongs to the purine nucleoside phosphorylase YfiH/LACC1 family.</text>
</comment>
<keyword evidence="5" id="KW-0378">Hydrolase</keyword>
<keyword evidence="3" id="KW-0808">Transferase</keyword>
<evidence type="ECO:0000256" key="9">
    <source>
        <dbReference type="ARBA" id="ARBA00049893"/>
    </source>
</evidence>
<dbReference type="Proteomes" id="UP000033452">
    <property type="component" value="Unassembled WGS sequence"/>
</dbReference>
<dbReference type="PANTHER" id="PTHR30616:SF2">
    <property type="entry name" value="PURINE NUCLEOSIDE PHOSPHORYLASE LACC1"/>
    <property type="match status" value="1"/>
</dbReference>
<organism evidence="11 12">
    <name type="scientific">Pseudoalteromonas rubra</name>
    <dbReference type="NCBI Taxonomy" id="43658"/>
    <lineage>
        <taxon>Bacteria</taxon>
        <taxon>Pseudomonadati</taxon>
        <taxon>Pseudomonadota</taxon>
        <taxon>Gammaproteobacteria</taxon>
        <taxon>Alteromonadales</taxon>
        <taxon>Pseudoalteromonadaceae</taxon>
        <taxon>Pseudoalteromonas</taxon>
    </lineage>
</organism>
<proteinExistence type="inferred from homology"/>
<dbReference type="PANTHER" id="PTHR30616">
    <property type="entry name" value="UNCHARACTERIZED PROTEIN YFIH"/>
    <property type="match status" value="1"/>
</dbReference>
<evidence type="ECO:0000256" key="2">
    <source>
        <dbReference type="ARBA" id="ARBA00007353"/>
    </source>
</evidence>
<dbReference type="Gene3D" id="3.60.140.10">
    <property type="entry name" value="CNF1/YfiH-like putative cysteine hydrolases"/>
    <property type="match status" value="1"/>
</dbReference>
<keyword evidence="12" id="KW-1185">Reference proteome</keyword>
<dbReference type="InterPro" id="IPR003730">
    <property type="entry name" value="Cu_polyphenol_OxRdtase"/>
</dbReference>
<dbReference type="Pfam" id="PF02578">
    <property type="entry name" value="Cu-oxidase_4"/>
    <property type="match status" value="1"/>
</dbReference>
<evidence type="ECO:0000256" key="4">
    <source>
        <dbReference type="ARBA" id="ARBA00022723"/>
    </source>
</evidence>
<evidence type="ECO:0000256" key="7">
    <source>
        <dbReference type="ARBA" id="ARBA00047989"/>
    </source>
</evidence>